<protein>
    <submittedName>
        <fullName evidence="2">Uncharacterized protein</fullName>
    </submittedName>
</protein>
<dbReference type="AlphaFoldDB" id="A0A0G0BC99"/>
<evidence type="ECO:0000313" key="3">
    <source>
        <dbReference type="Proteomes" id="UP000034127"/>
    </source>
</evidence>
<keyword evidence="1" id="KW-0812">Transmembrane</keyword>
<comment type="caution">
    <text evidence="2">The sequence shown here is derived from an EMBL/GenBank/DDBJ whole genome shotgun (WGS) entry which is preliminary data.</text>
</comment>
<dbReference type="Proteomes" id="UP000034127">
    <property type="component" value="Unassembled WGS sequence"/>
</dbReference>
<proteinExistence type="predicted"/>
<keyword evidence="1" id="KW-1133">Transmembrane helix</keyword>
<accession>A0A0G0BC99</accession>
<feature type="transmembrane region" description="Helical" evidence="1">
    <location>
        <begin position="56"/>
        <end position="75"/>
    </location>
</feature>
<evidence type="ECO:0000313" key="2">
    <source>
        <dbReference type="EMBL" id="KKP67088.1"/>
    </source>
</evidence>
<dbReference type="EMBL" id="LBPX01000022">
    <property type="protein sequence ID" value="KKP67088.1"/>
    <property type="molecule type" value="Genomic_DNA"/>
</dbReference>
<feature type="transmembrane region" description="Helical" evidence="1">
    <location>
        <begin position="16"/>
        <end position="36"/>
    </location>
</feature>
<reference evidence="2 3" key="1">
    <citation type="journal article" date="2015" name="Nature">
        <title>rRNA introns, odd ribosomes, and small enigmatic genomes across a large radiation of phyla.</title>
        <authorList>
            <person name="Brown C.T."/>
            <person name="Hug L.A."/>
            <person name="Thomas B.C."/>
            <person name="Sharon I."/>
            <person name="Castelle C.J."/>
            <person name="Singh A."/>
            <person name="Wilkins M.J."/>
            <person name="Williams K.H."/>
            <person name="Banfield J.F."/>
        </authorList>
    </citation>
    <scope>NUCLEOTIDE SEQUENCE [LARGE SCALE GENOMIC DNA]</scope>
</reference>
<name>A0A0G0BC99_9BACT</name>
<sequence>MSINQNSKFCLNKKTTLILAMVIGASIFAFFISYSLSYMPSHTFYSKATYKPPNNFFLSFTAMGLGNYISEVAFVSKYNSLTKLIDENPGDVTLKEAFSAFINGNIAIAGAYLQGSRLASDNMRHYIYGDGKDIDISNAYKKIGIDNYGSMGEFMTFEISFGLNNKKSLTTFSAMDVSDIGFTYKTAKKILWNDLDVLVDSQTAGLENALGRHTLSSSYEVITAGGIVSDQVATQHVPLMYFLLSDLKEANNPYHIEQITVKPRVGITLYDRYMFNKERSGAGAYTESSQLKYVMDIISKTVGFGELSIYMDKKSFEELKNGAISLPATGLKKLEDLKIASSYSINGNFPTKDVGVFSIYLIIRE</sequence>
<keyword evidence="1" id="KW-0472">Membrane</keyword>
<evidence type="ECO:0000256" key="1">
    <source>
        <dbReference type="SAM" id="Phobius"/>
    </source>
</evidence>
<gene>
    <name evidence="2" type="ORF">UR63_C0022G0017</name>
</gene>
<organism evidence="2 3">
    <name type="scientific">Candidatus Roizmanbacteria bacterium GW2011_GWC2_35_12</name>
    <dbReference type="NCBI Taxonomy" id="1618485"/>
    <lineage>
        <taxon>Bacteria</taxon>
        <taxon>Candidatus Roizmaniibacteriota</taxon>
    </lineage>
</organism>